<sequence>MSERPFLSLILFDQLNLDAIFAPRTSDSSDQQAPYTDPTIHCCSKDKQSSAMVELRWAPEPTAPCLRTDIEDLKPRIREGRKKQVLRMHGRCESVELPISSAETTLRKSQSQCFTCADDVKLHNYPYMYCFLDTANNVLDQ</sequence>
<dbReference type="EMBL" id="KL584702">
    <property type="protein sequence ID" value="KEQ77970.1"/>
    <property type="molecule type" value="Genomic_DNA"/>
</dbReference>
<gene>
    <name evidence="1" type="ORF">M436DRAFT_59915</name>
</gene>
<organism evidence="1 2">
    <name type="scientific">Aureobasidium namibiae CBS 147.97</name>
    <dbReference type="NCBI Taxonomy" id="1043004"/>
    <lineage>
        <taxon>Eukaryota</taxon>
        <taxon>Fungi</taxon>
        <taxon>Dikarya</taxon>
        <taxon>Ascomycota</taxon>
        <taxon>Pezizomycotina</taxon>
        <taxon>Dothideomycetes</taxon>
        <taxon>Dothideomycetidae</taxon>
        <taxon>Dothideales</taxon>
        <taxon>Saccotheciaceae</taxon>
        <taxon>Aureobasidium</taxon>
    </lineage>
</organism>
<dbReference type="Proteomes" id="UP000027730">
    <property type="component" value="Unassembled WGS sequence"/>
</dbReference>
<proteinExistence type="predicted"/>
<accession>A0A074WXK9</accession>
<keyword evidence="2" id="KW-1185">Reference proteome</keyword>
<evidence type="ECO:0000313" key="1">
    <source>
        <dbReference type="EMBL" id="KEQ77970.1"/>
    </source>
</evidence>
<dbReference type="AlphaFoldDB" id="A0A074WXK9"/>
<name>A0A074WXK9_9PEZI</name>
<dbReference type="GeneID" id="25412894"/>
<dbReference type="HOGENOM" id="CLU_1824931_0_0_1"/>
<evidence type="ECO:0000313" key="2">
    <source>
        <dbReference type="Proteomes" id="UP000027730"/>
    </source>
</evidence>
<dbReference type="RefSeq" id="XP_013432117.1">
    <property type="nucleotide sequence ID" value="XM_013576663.1"/>
</dbReference>
<reference evidence="1 2" key="1">
    <citation type="journal article" date="2014" name="BMC Genomics">
        <title>Genome sequencing of four Aureobasidium pullulans varieties: biotechnological potential, stress tolerance, and description of new species.</title>
        <authorList>
            <person name="Gostin Ar C."/>
            <person name="Ohm R.A."/>
            <person name="Kogej T."/>
            <person name="Sonjak S."/>
            <person name="Turk M."/>
            <person name="Zajc J."/>
            <person name="Zalar P."/>
            <person name="Grube M."/>
            <person name="Sun H."/>
            <person name="Han J."/>
            <person name="Sharma A."/>
            <person name="Chiniquy J."/>
            <person name="Ngan C.Y."/>
            <person name="Lipzen A."/>
            <person name="Barry K."/>
            <person name="Grigoriev I.V."/>
            <person name="Gunde-Cimerman N."/>
        </authorList>
    </citation>
    <scope>NUCLEOTIDE SEQUENCE [LARGE SCALE GENOMIC DNA]</scope>
    <source>
        <strain evidence="1 2">CBS 147.97</strain>
    </source>
</reference>
<protein>
    <submittedName>
        <fullName evidence="1">Uncharacterized protein</fullName>
    </submittedName>
</protein>